<dbReference type="Pfam" id="PF02518">
    <property type="entry name" value="HATPase_c"/>
    <property type="match status" value="1"/>
</dbReference>
<dbReference type="InterPro" id="IPR005467">
    <property type="entry name" value="His_kinase_dom"/>
</dbReference>
<feature type="domain" description="Histidine kinase" evidence="13">
    <location>
        <begin position="229"/>
        <end position="449"/>
    </location>
</feature>
<keyword evidence="9 12" id="KW-1133">Transmembrane helix</keyword>
<dbReference type="InterPro" id="IPR000014">
    <property type="entry name" value="PAS"/>
</dbReference>
<evidence type="ECO:0000256" key="8">
    <source>
        <dbReference type="ARBA" id="ARBA00022840"/>
    </source>
</evidence>
<dbReference type="PANTHER" id="PTHR42878">
    <property type="entry name" value="TWO-COMPONENT HISTIDINE KINASE"/>
    <property type="match status" value="1"/>
</dbReference>
<dbReference type="OrthoDB" id="1931120at2"/>
<proteinExistence type="predicted"/>
<evidence type="ECO:0000256" key="2">
    <source>
        <dbReference type="ARBA" id="ARBA00004141"/>
    </source>
</evidence>
<dbReference type="InterPro" id="IPR003594">
    <property type="entry name" value="HATPase_dom"/>
</dbReference>
<dbReference type="PRINTS" id="PR00344">
    <property type="entry name" value="BCTRLSENSOR"/>
</dbReference>
<comment type="subcellular location">
    <subcellularLocation>
        <location evidence="2">Membrane</location>
        <topology evidence="2">Multi-pass membrane protein</topology>
    </subcellularLocation>
</comment>
<dbReference type="PROSITE" id="PS50109">
    <property type="entry name" value="HIS_KIN"/>
    <property type="match status" value="1"/>
</dbReference>
<dbReference type="STRING" id="1195760.SAMN05444281_2782"/>
<gene>
    <name evidence="14" type="ORF">SAMN05444281_2782</name>
</gene>
<reference evidence="15" key="1">
    <citation type="submission" date="2016-11" db="EMBL/GenBank/DDBJ databases">
        <authorList>
            <person name="Varghese N."/>
            <person name="Submissions S."/>
        </authorList>
    </citation>
    <scope>NUCLEOTIDE SEQUENCE [LARGE SCALE GENOMIC DNA]</scope>
    <source>
        <strain evidence="15">DSM 100572</strain>
    </source>
</reference>
<dbReference type="InterPro" id="IPR050351">
    <property type="entry name" value="BphY/WalK/GraS-like"/>
</dbReference>
<keyword evidence="10" id="KW-0902">Two-component regulatory system</keyword>
<dbReference type="GO" id="GO:0000156">
    <property type="term" value="F:phosphorelay response regulator activity"/>
    <property type="evidence" value="ECO:0007669"/>
    <property type="project" value="TreeGrafter"/>
</dbReference>
<feature type="transmembrane region" description="Helical" evidence="12">
    <location>
        <begin position="6"/>
        <end position="28"/>
    </location>
</feature>
<dbReference type="Pfam" id="PF13188">
    <property type="entry name" value="PAS_8"/>
    <property type="match status" value="1"/>
</dbReference>
<dbReference type="GO" id="GO:0005524">
    <property type="term" value="F:ATP binding"/>
    <property type="evidence" value="ECO:0007669"/>
    <property type="project" value="UniProtKB-KW"/>
</dbReference>
<evidence type="ECO:0000259" key="13">
    <source>
        <dbReference type="PROSITE" id="PS50109"/>
    </source>
</evidence>
<evidence type="ECO:0000256" key="7">
    <source>
        <dbReference type="ARBA" id="ARBA00022777"/>
    </source>
</evidence>
<evidence type="ECO:0000256" key="10">
    <source>
        <dbReference type="ARBA" id="ARBA00023012"/>
    </source>
</evidence>
<comment type="catalytic activity">
    <reaction evidence="1">
        <text>ATP + protein L-histidine = ADP + protein N-phospho-L-histidine.</text>
        <dbReference type="EC" id="2.7.13.3"/>
    </reaction>
</comment>
<dbReference type="GO" id="GO:0004673">
    <property type="term" value="F:protein histidine kinase activity"/>
    <property type="evidence" value="ECO:0007669"/>
    <property type="project" value="UniProtKB-EC"/>
</dbReference>
<accession>A0A1M5WZV1</accession>
<dbReference type="PANTHER" id="PTHR42878:SF7">
    <property type="entry name" value="SENSOR HISTIDINE KINASE GLRK"/>
    <property type="match status" value="1"/>
</dbReference>
<keyword evidence="15" id="KW-1185">Reference proteome</keyword>
<name>A0A1M5WZV1_9FLAO</name>
<dbReference type="InterPro" id="IPR035965">
    <property type="entry name" value="PAS-like_dom_sf"/>
</dbReference>
<dbReference type="SUPFAM" id="SSF55874">
    <property type="entry name" value="ATPase domain of HSP90 chaperone/DNA topoisomerase II/histidine kinase"/>
    <property type="match status" value="1"/>
</dbReference>
<dbReference type="GO" id="GO:0016020">
    <property type="term" value="C:membrane"/>
    <property type="evidence" value="ECO:0007669"/>
    <property type="project" value="UniProtKB-SubCell"/>
</dbReference>
<dbReference type="SMART" id="SM00387">
    <property type="entry name" value="HATPase_c"/>
    <property type="match status" value="1"/>
</dbReference>
<evidence type="ECO:0000313" key="14">
    <source>
        <dbReference type="EMBL" id="SHH93061.1"/>
    </source>
</evidence>
<dbReference type="EMBL" id="FQXQ01000008">
    <property type="protein sequence ID" value="SHH93061.1"/>
    <property type="molecule type" value="Genomic_DNA"/>
</dbReference>
<protein>
    <recommendedName>
        <fullName evidence="3">histidine kinase</fullName>
        <ecNumber evidence="3">2.7.13.3</ecNumber>
    </recommendedName>
</protein>
<keyword evidence="4" id="KW-0808">Transferase</keyword>
<dbReference type="GO" id="GO:0007234">
    <property type="term" value="P:osmosensory signaling via phosphorelay pathway"/>
    <property type="evidence" value="ECO:0007669"/>
    <property type="project" value="TreeGrafter"/>
</dbReference>
<dbReference type="Gene3D" id="3.30.565.10">
    <property type="entry name" value="Histidine kinase-like ATPase, C-terminal domain"/>
    <property type="match status" value="1"/>
</dbReference>
<sequence length="449" mass="51475">MASKNIYYRILFKVLLLVITCFGCSYFILQKHIDFAIYVGIILIFQVINLIHFLNTTNRKIAFFFNAIENDDSTISFPTQTKDKSLRDIHKSLNRVNKLIQNVKVKNKTQEKYYHTILEHASIGILTLNDQGHILLANKTAKTLFNYDSLTHVQQLKRVDEKLFRLISQLKPFDQKLIQLPNEREIVQLTIKTNPIKINNEESLLVIIQNISNELNDNEVDSWVKLFRVLTHEIMNTITPITSISQTLSDFYQQENQFISASEITNQDIHTLVNSLNIIKDQGDNLIKFVDSYRTLVKIASPDKEIINLATLYNKIRVLVSQEPGFNNVKFEVHITPKDLEVYADEKQLIHVLINLTKNALQSLYNNSNGVIKLYGKKDKEGKILLQVIDNGPGIGPDFIDQIFIPFFTTKDDGNGIGLSLSKHIMRLHGGSIKVNSIPNEETTFSLIF</sequence>
<keyword evidence="5 12" id="KW-0812">Transmembrane</keyword>
<keyword evidence="6" id="KW-0547">Nucleotide-binding</keyword>
<keyword evidence="7 14" id="KW-0418">Kinase</keyword>
<dbReference type="GO" id="GO:0030295">
    <property type="term" value="F:protein kinase activator activity"/>
    <property type="evidence" value="ECO:0007669"/>
    <property type="project" value="TreeGrafter"/>
</dbReference>
<evidence type="ECO:0000256" key="1">
    <source>
        <dbReference type="ARBA" id="ARBA00000085"/>
    </source>
</evidence>
<keyword evidence="11 12" id="KW-0472">Membrane</keyword>
<evidence type="ECO:0000256" key="6">
    <source>
        <dbReference type="ARBA" id="ARBA00022741"/>
    </source>
</evidence>
<evidence type="ECO:0000256" key="9">
    <source>
        <dbReference type="ARBA" id="ARBA00022989"/>
    </source>
</evidence>
<dbReference type="AlphaFoldDB" id="A0A1M5WZV1"/>
<dbReference type="CDD" id="cd00130">
    <property type="entry name" value="PAS"/>
    <property type="match status" value="1"/>
</dbReference>
<dbReference type="InterPro" id="IPR036890">
    <property type="entry name" value="HATPase_C_sf"/>
</dbReference>
<dbReference type="InterPro" id="IPR004358">
    <property type="entry name" value="Sig_transdc_His_kin-like_C"/>
</dbReference>
<evidence type="ECO:0000256" key="5">
    <source>
        <dbReference type="ARBA" id="ARBA00022692"/>
    </source>
</evidence>
<keyword evidence="8" id="KW-0067">ATP-binding</keyword>
<dbReference type="RefSeq" id="WP_073122583.1">
    <property type="nucleotide sequence ID" value="NZ_BMEN01000008.1"/>
</dbReference>
<dbReference type="Gene3D" id="3.30.450.20">
    <property type="entry name" value="PAS domain"/>
    <property type="match status" value="1"/>
</dbReference>
<evidence type="ECO:0000256" key="11">
    <source>
        <dbReference type="ARBA" id="ARBA00023136"/>
    </source>
</evidence>
<dbReference type="EC" id="2.7.13.3" evidence="3"/>
<evidence type="ECO:0000256" key="3">
    <source>
        <dbReference type="ARBA" id="ARBA00012438"/>
    </source>
</evidence>
<evidence type="ECO:0000256" key="4">
    <source>
        <dbReference type="ARBA" id="ARBA00022679"/>
    </source>
</evidence>
<feature type="transmembrane region" description="Helical" evidence="12">
    <location>
        <begin position="35"/>
        <end position="54"/>
    </location>
</feature>
<organism evidence="14 15">
    <name type="scientific">Wenyingzhuangia marina</name>
    <dbReference type="NCBI Taxonomy" id="1195760"/>
    <lineage>
        <taxon>Bacteria</taxon>
        <taxon>Pseudomonadati</taxon>
        <taxon>Bacteroidota</taxon>
        <taxon>Flavobacteriia</taxon>
        <taxon>Flavobacteriales</taxon>
        <taxon>Flavobacteriaceae</taxon>
        <taxon>Wenyingzhuangia</taxon>
    </lineage>
</organism>
<dbReference type="SUPFAM" id="SSF55785">
    <property type="entry name" value="PYP-like sensor domain (PAS domain)"/>
    <property type="match status" value="1"/>
</dbReference>
<evidence type="ECO:0000256" key="12">
    <source>
        <dbReference type="SAM" id="Phobius"/>
    </source>
</evidence>
<dbReference type="Proteomes" id="UP000184109">
    <property type="component" value="Unassembled WGS sequence"/>
</dbReference>
<evidence type="ECO:0000313" key="15">
    <source>
        <dbReference type="Proteomes" id="UP000184109"/>
    </source>
</evidence>